<name>A0A7R9Z5M8_9CHLO</name>
<protein>
    <submittedName>
        <fullName evidence="1">Uncharacterized protein</fullName>
    </submittedName>
</protein>
<evidence type="ECO:0000313" key="1">
    <source>
        <dbReference type="EMBL" id="CAD8305974.1"/>
    </source>
</evidence>
<proteinExistence type="predicted"/>
<sequence>MAEEIKLPATGTTMPANMTKKNLAGETYSRITGRYTSKQMGTGTITRKGPVDVNATMLRDPGAQDLASDTGARRTLNTNIPDHGPKINNNSLRYQRKQDFQNAMVHDGGANYRPAVCAGNWVEDRMEKDYASGFHARELGFMKTYVSEQNASYRPPSKNYYNQVYNKQPLAKPPRQSSTRKVNDADGSYLYYAKSGFGDGHGQDHTLPSSRGGYWVGTAPVRMHETMAATAARRGSFEFQKRNSCYDVNAKLLEGHNKPLDLTDRHMARTIKHLNDGQRWASTWSTTSSTAFKDYSRNAVKA</sequence>
<dbReference type="AlphaFoldDB" id="A0A7R9Z5M8"/>
<reference evidence="1" key="1">
    <citation type="submission" date="2021-01" db="EMBL/GenBank/DDBJ databases">
        <authorList>
            <person name="Corre E."/>
            <person name="Pelletier E."/>
            <person name="Niang G."/>
            <person name="Scheremetjew M."/>
            <person name="Finn R."/>
            <person name="Kale V."/>
            <person name="Holt S."/>
            <person name="Cochrane G."/>
            <person name="Meng A."/>
            <person name="Brown T."/>
            <person name="Cohen L."/>
        </authorList>
    </citation>
    <scope>NUCLEOTIDE SEQUENCE</scope>
    <source>
        <strain evidence="1">CCMP219</strain>
    </source>
</reference>
<dbReference type="EMBL" id="HBEC01039505">
    <property type="protein sequence ID" value="CAD8305974.1"/>
    <property type="molecule type" value="Transcribed_RNA"/>
</dbReference>
<organism evidence="1">
    <name type="scientific">Chlamydomonas euryale</name>
    <dbReference type="NCBI Taxonomy" id="1486919"/>
    <lineage>
        <taxon>Eukaryota</taxon>
        <taxon>Viridiplantae</taxon>
        <taxon>Chlorophyta</taxon>
        <taxon>core chlorophytes</taxon>
        <taxon>Chlorophyceae</taxon>
        <taxon>CS clade</taxon>
        <taxon>Chlamydomonadales</taxon>
        <taxon>Chlamydomonadaceae</taxon>
        <taxon>Chlamydomonas</taxon>
    </lineage>
</organism>
<accession>A0A7R9Z5M8</accession>
<gene>
    <name evidence="1" type="ORF">CEUR00632_LOCUS18358</name>
</gene>